<evidence type="ECO:0000256" key="1">
    <source>
        <dbReference type="SAM" id="MobiDB-lite"/>
    </source>
</evidence>
<feature type="compositionally biased region" description="Basic and acidic residues" evidence="1">
    <location>
        <begin position="400"/>
        <end position="415"/>
    </location>
</feature>
<feature type="region of interest" description="Disordered" evidence="1">
    <location>
        <begin position="291"/>
        <end position="455"/>
    </location>
</feature>
<sequence length="455" mass="50360">MPKAYTTIAQASAPPRRPDAPKKTAPLTTEQQKEKRDARNEKQAQIDAEVLKWMQETNELANKLADRFDLKPRYFLDIFFQGGAHMINHQTTTNPYNAFKSVKATEAREPRVQDVANVVRNMKMLMFGVGQRVGIEGFFVLVRNNVDFKMEPEWYFTSKELENYMEIVTRKKWSTSEVGMRLEAFAIAGCDPANMLRTTHQKVNFMKGEIRSILAKNLAEVSKVSDARLAWKWFEEDVVQRYDVVLEGWTTARIVDPSNISTSLSVVRTLLNAVKSEEAADRLKTWEEDHRAPRCDAGVPRKRGREDDEGSGDEEDQEGQNAAAGDGQEDGDENTDAGASNDPPPPKKQARKSTAGTKASKASKAPSANASSANSTVGKRRPGSGTKILRSSKKTSAENAGRDDETTRAALDRLKAARSRKNISSEVVDSGDEENTDPSANGGAVIVYNPLMTTA</sequence>
<evidence type="ECO:0000313" key="3">
    <source>
        <dbReference type="Proteomes" id="UP001362999"/>
    </source>
</evidence>
<feature type="region of interest" description="Disordered" evidence="1">
    <location>
        <begin position="1"/>
        <end position="43"/>
    </location>
</feature>
<reference evidence="2 3" key="1">
    <citation type="journal article" date="2024" name="J Genomics">
        <title>Draft genome sequencing and assembly of Favolaschia claudopus CIRM-BRFM 2984 isolated from oak limbs.</title>
        <authorList>
            <person name="Navarro D."/>
            <person name="Drula E."/>
            <person name="Chaduli D."/>
            <person name="Cazenave R."/>
            <person name="Ahrendt S."/>
            <person name="Wang J."/>
            <person name="Lipzen A."/>
            <person name="Daum C."/>
            <person name="Barry K."/>
            <person name="Grigoriev I.V."/>
            <person name="Favel A."/>
            <person name="Rosso M.N."/>
            <person name="Martin F."/>
        </authorList>
    </citation>
    <scope>NUCLEOTIDE SEQUENCE [LARGE SCALE GENOMIC DNA]</scope>
    <source>
        <strain evidence="2 3">CIRM-BRFM 2984</strain>
    </source>
</reference>
<feature type="compositionally biased region" description="Low complexity" evidence="1">
    <location>
        <begin position="352"/>
        <end position="376"/>
    </location>
</feature>
<organism evidence="2 3">
    <name type="scientific">Favolaschia claudopus</name>
    <dbReference type="NCBI Taxonomy" id="2862362"/>
    <lineage>
        <taxon>Eukaryota</taxon>
        <taxon>Fungi</taxon>
        <taxon>Dikarya</taxon>
        <taxon>Basidiomycota</taxon>
        <taxon>Agaricomycotina</taxon>
        <taxon>Agaricomycetes</taxon>
        <taxon>Agaricomycetidae</taxon>
        <taxon>Agaricales</taxon>
        <taxon>Marasmiineae</taxon>
        <taxon>Mycenaceae</taxon>
        <taxon>Favolaschia</taxon>
    </lineage>
</organism>
<dbReference type="Proteomes" id="UP001362999">
    <property type="component" value="Unassembled WGS sequence"/>
</dbReference>
<accession>A0AAV9ZGA5</accession>
<name>A0AAV9ZGA5_9AGAR</name>
<keyword evidence="3" id="KW-1185">Reference proteome</keyword>
<dbReference type="AlphaFoldDB" id="A0AAV9ZGA5"/>
<dbReference type="EMBL" id="JAWWNJ010000155">
    <property type="protein sequence ID" value="KAK6980889.1"/>
    <property type="molecule type" value="Genomic_DNA"/>
</dbReference>
<evidence type="ECO:0000313" key="2">
    <source>
        <dbReference type="EMBL" id="KAK6980889.1"/>
    </source>
</evidence>
<feature type="compositionally biased region" description="Basic and acidic residues" evidence="1">
    <location>
        <begin position="31"/>
        <end position="43"/>
    </location>
</feature>
<feature type="compositionally biased region" description="Acidic residues" evidence="1">
    <location>
        <begin position="307"/>
        <end position="318"/>
    </location>
</feature>
<protein>
    <submittedName>
        <fullName evidence="2">Uncharacterized protein</fullName>
    </submittedName>
</protein>
<proteinExistence type="predicted"/>
<gene>
    <name evidence="2" type="ORF">R3P38DRAFT_3334080</name>
</gene>
<comment type="caution">
    <text evidence="2">The sequence shown here is derived from an EMBL/GenBank/DDBJ whole genome shotgun (WGS) entry which is preliminary data.</text>
</comment>